<dbReference type="KEGG" id="mbr:MONBRDRAFT_35510"/>
<evidence type="ECO:0000256" key="1">
    <source>
        <dbReference type="SAM" id="MobiDB-lite"/>
    </source>
</evidence>
<proteinExistence type="predicted"/>
<dbReference type="AlphaFoldDB" id="A9UPJ6"/>
<gene>
    <name evidence="2" type="ORF">MONBRDRAFT_35510</name>
</gene>
<feature type="region of interest" description="Disordered" evidence="1">
    <location>
        <begin position="100"/>
        <end position="159"/>
    </location>
</feature>
<dbReference type="RefSeq" id="XP_001742197.1">
    <property type="nucleotide sequence ID" value="XM_001742145.1"/>
</dbReference>
<dbReference type="EMBL" id="CH991543">
    <property type="protein sequence ID" value="EDQ92435.1"/>
    <property type="molecule type" value="Genomic_DNA"/>
</dbReference>
<organism evidence="2 3">
    <name type="scientific">Monosiga brevicollis</name>
    <name type="common">Choanoflagellate</name>
    <dbReference type="NCBI Taxonomy" id="81824"/>
    <lineage>
        <taxon>Eukaryota</taxon>
        <taxon>Choanoflagellata</taxon>
        <taxon>Craspedida</taxon>
        <taxon>Salpingoecidae</taxon>
        <taxon>Monosiga</taxon>
    </lineage>
</organism>
<dbReference type="InParanoid" id="A9UPJ6"/>
<evidence type="ECO:0000313" key="3">
    <source>
        <dbReference type="Proteomes" id="UP000001357"/>
    </source>
</evidence>
<reference evidence="2 3" key="1">
    <citation type="journal article" date="2008" name="Nature">
        <title>The genome of the choanoflagellate Monosiga brevicollis and the origin of metazoans.</title>
        <authorList>
            <consortium name="JGI Sequencing"/>
            <person name="King N."/>
            <person name="Westbrook M.J."/>
            <person name="Young S.L."/>
            <person name="Kuo A."/>
            <person name="Abedin M."/>
            <person name="Chapman J."/>
            <person name="Fairclough S."/>
            <person name="Hellsten U."/>
            <person name="Isogai Y."/>
            <person name="Letunic I."/>
            <person name="Marr M."/>
            <person name="Pincus D."/>
            <person name="Putnam N."/>
            <person name="Rokas A."/>
            <person name="Wright K.J."/>
            <person name="Zuzow R."/>
            <person name="Dirks W."/>
            <person name="Good M."/>
            <person name="Goodstein D."/>
            <person name="Lemons D."/>
            <person name="Li W."/>
            <person name="Lyons J.B."/>
            <person name="Morris A."/>
            <person name="Nichols S."/>
            <person name="Richter D.J."/>
            <person name="Salamov A."/>
            <person name="Bork P."/>
            <person name="Lim W.A."/>
            <person name="Manning G."/>
            <person name="Miller W.T."/>
            <person name="McGinnis W."/>
            <person name="Shapiro H."/>
            <person name="Tjian R."/>
            <person name="Grigoriev I.V."/>
            <person name="Rokhsar D."/>
        </authorList>
    </citation>
    <scope>NUCLEOTIDE SEQUENCE [LARGE SCALE GENOMIC DNA]</scope>
    <source>
        <strain evidence="3">MX1 / ATCC 50154</strain>
    </source>
</reference>
<protein>
    <recommendedName>
        <fullName evidence="4">BHLH domain-containing protein</fullName>
    </recommendedName>
</protein>
<evidence type="ECO:0000313" key="2">
    <source>
        <dbReference type="EMBL" id="EDQ92435.1"/>
    </source>
</evidence>
<name>A9UPJ6_MONBE</name>
<sequence length="209" mass="22768">MTGSAPSSRRKTISTATLDLRRRKHKQTELVRRQRITSAVQGFRELLGLKREEQAQVLELAVARLTQHISFHDKLLESHPELAALMPEEVTVALPSSEMLGTSSEAGDSEDMDAAGHPSDVEDNEDDANAVPSSTPTPTRNLNRQRSPIPQHSDVRPSVDVLNPLALLATTATERLGTTFNRPSLAQLAGKTPLSPRSISSGHDSEAER</sequence>
<keyword evidence="3" id="KW-1185">Reference proteome</keyword>
<accession>A9UPJ6</accession>
<feature type="compositionally biased region" description="Polar residues" evidence="1">
    <location>
        <begin position="131"/>
        <end position="150"/>
    </location>
</feature>
<evidence type="ECO:0008006" key="4">
    <source>
        <dbReference type="Google" id="ProtNLM"/>
    </source>
</evidence>
<dbReference type="Proteomes" id="UP000001357">
    <property type="component" value="Unassembled WGS sequence"/>
</dbReference>
<dbReference type="GeneID" id="5887896"/>
<feature type="region of interest" description="Disordered" evidence="1">
    <location>
        <begin position="174"/>
        <end position="209"/>
    </location>
</feature>